<organism evidence="4 5">
    <name type="scientific">Agrocybe pediades</name>
    <dbReference type="NCBI Taxonomy" id="84607"/>
    <lineage>
        <taxon>Eukaryota</taxon>
        <taxon>Fungi</taxon>
        <taxon>Dikarya</taxon>
        <taxon>Basidiomycota</taxon>
        <taxon>Agaricomycotina</taxon>
        <taxon>Agaricomycetes</taxon>
        <taxon>Agaricomycetidae</taxon>
        <taxon>Agaricales</taxon>
        <taxon>Agaricineae</taxon>
        <taxon>Strophariaceae</taxon>
        <taxon>Agrocybe</taxon>
    </lineage>
</organism>
<dbReference type="GO" id="GO:0008654">
    <property type="term" value="P:phospholipid biosynthetic process"/>
    <property type="evidence" value="ECO:0007669"/>
    <property type="project" value="InterPro"/>
</dbReference>
<comment type="caution">
    <text evidence="4">The sequence shown here is derived from an EMBL/GenBank/DDBJ whole genome shotgun (WGS) entry which is preliminary data.</text>
</comment>
<dbReference type="EMBL" id="JAACJL010000017">
    <property type="protein sequence ID" value="KAF4618564.1"/>
    <property type="molecule type" value="Genomic_DNA"/>
</dbReference>
<reference evidence="4 5" key="1">
    <citation type="submission" date="2019-12" db="EMBL/GenBank/DDBJ databases">
        <authorList>
            <person name="Floudas D."/>
            <person name="Bentzer J."/>
            <person name="Ahren D."/>
            <person name="Johansson T."/>
            <person name="Persson P."/>
            <person name="Tunlid A."/>
        </authorList>
    </citation>
    <scope>NUCLEOTIDE SEQUENCE [LARGE SCALE GENOMIC DNA]</scope>
    <source>
        <strain evidence="4 5">CBS 102.39</strain>
    </source>
</reference>
<protein>
    <recommendedName>
        <fullName evidence="6">Phosphatidylserine decarboxylase</fullName>
    </recommendedName>
</protein>
<dbReference type="InterPro" id="IPR003817">
    <property type="entry name" value="PS_Dcarbxylase"/>
</dbReference>
<keyword evidence="3" id="KW-0472">Membrane</keyword>
<sequence length="454" mass="51050">MVIWNIPVERKNVDWLIRLLSRWKANTSPCEFKTSGSDPWPQPPGNEGHIKMNASNRSLSLLSSNISDKSIQIMHRKIVQDLVDYFEEHTDVQDAFKEAFDKASSFDIMRKFNIRTLDDYLAFYDSMLVWTPSEDFSATQVYGHLCVFYYVLDLPPMLNHQVPGLTSEGHTWLSDWLVKYAKELGNFMDTPESISEETTGSFYGAAAYHMEDYPIPPGGWRTFNEFFARKINPDVRPIAAPGDHNVIVSPADCYYSGSFPIDESGEIVVKGIPWKITELLKDEDYGETFAEGKFTHCYLTPYDYHRQHAPVEGRIIQAKVIPGICYLGVTVQLERGVPTIVPRRRLNPDLASGDETDSRGYQIMQTRGMILIENPVLGIVGVLIIGMAQASSVILSVQTGDYVNKGQEIAYFQMGGSDVIMVFQKSAADTITFPKPTSPPAQFKMGSWFATSSA</sequence>
<proteinExistence type="predicted"/>
<keyword evidence="3" id="KW-1133">Transmembrane helix</keyword>
<dbReference type="GO" id="GO:0004609">
    <property type="term" value="F:phosphatidylserine decarboxylase activity"/>
    <property type="evidence" value="ECO:0007669"/>
    <property type="project" value="InterPro"/>
</dbReference>
<name>A0A8H4QXA3_9AGAR</name>
<keyword evidence="1" id="KW-0210">Decarboxylase</keyword>
<keyword evidence="2" id="KW-0456">Lyase</keyword>
<evidence type="ECO:0008006" key="6">
    <source>
        <dbReference type="Google" id="ProtNLM"/>
    </source>
</evidence>
<evidence type="ECO:0000256" key="1">
    <source>
        <dbReference type="ARBA" id="ARBA00022793"/>
    </source>
</evidence>
<feature type="transmembrane region" description="Helical" evidence="3">
    <location>
        <begin position="376"/>
        <end position="397"/>
    </location>
</feature>
<dbReference type="AlphaFoldDB" id="A0A8H4QXA3"/>
<dbReference type="PANTHER" id="PTHR10067">
    <property type="entry name" value="PHOSPHATIDYLSERINE DECARBOXYLASE"/>
    <property type="match status" value="1"/>
</dbReference>
<evidence type="ECO:0000256" key="2">
    <source>
        <dbReference type="ARBA" id="ARBA00023239"/>
    </source>
</evidence>
<dbReference type="Pfam" id="PF02666">
    <property type="entry name" value="PS_Dcarbxylase"/>
    <property type="match status" value="1"/>
</dbReference>
<evidence type="ECO:0000313" key="5">
    <source>
        <dbReference type="Proteomes" id="UP000521872"/>
    </source>
</evidence>
<evidence type="ECO:0000313" key="4">
    <source>
        <dbReference type="EMBL" id="KAF4618564.1"/>
    </source>
</evidence>
<keyword evidence="3" id="KW-0812">Transmembrane</keyword>
<dbReference type="PANTHER" id="PTHR10067:SF13">
    <property type="entry name" value="PHOSPHATIDYLSERINE DECARBOXYLASE"/>
    <property type="match status" value="1"/>
</dbReference>
<evidence type="ECO:0000256" key="3">
    <source>
        <dbReference type="SAM" id="Phobius"/>
    </source>
</evidence>
<accession>A0A8H4QXA3</accession>
<dbReference type="Proteomes" id="UP000521872">
    <property type="component" value="Unassembled WGS sequence"/>
</dbReference>
<gene>
    <name evidence="4" type="ORF">D9613_009795</name>
</gene>
<keyword evidence="5" id="KW-1185">Reference proteome</keyword>